<evidence type="ECO:0000313" key="4">
    <source>
        <dbReference type="EMBL" id="KAK3317736.1"/>
    </source>
</evidence>
<dbReference type="SMART" id="SM00248">
    <property type="entry name" value="ANK"/>
    <property type="match status" value="4"/>
</dbReference>
<reference evidence="4" key="2">
    <citation type="submission" date="2023-06" db="EMBL/GenBank/DDBJ databases">
        <authorList>
            <consortium name="Lawrence Berkeley National Laboratory"/>
            <person name="Haridas S."/>
            <person name="Hensen N."/>
            <person name="Bonometti L."/>
            <person name="Westerberg I."/>
            <person name="Brannstrom I.O."/>
            <person name="Guillou S."/>
            <person name="Cros-Aarteil S."/>
            <person name="Calhoun S."/>
            <person name="Kuo A."/>
            <person name="Mondo S."/>
            <person name="Pangilinan J."/>
            <person name="Riley R."/>
            <person name="Labutti K."/>
            <person name="Andreopoulos B."/>
            <person name="Lipzen A."/>
            <person name="Chen C."/>
            <person name="Yanf M."/>
            <person name="Daum C."/>
            <person name="Ng V."/>
            <person name="Clum A."/>
            <person name="Steindorff A."/>
            <person name="Ohm R."/>
            <person name="Martin F."/>
            <person name="Silar P."/>
            <person name="Natvig D."/>
            <person name="Lalanne C."/>
            <person name="Gautier V."/>
            <person name="Ament-Velasquez S.L."/>
            <person name="Kruys A."/>
            <person name="Hutchinson M.I."/>
            <person name="Powell A.J."/>
            <person name="Barry K."/>
            <person name="Miller A.N."/>
            <person name="Grigoriev I.V."/>
            <person name="Debuchy R."/>
            <person name="Gladieux P."/>
            <person name="Thoren M.H."/>
            <person name="Johannesson H."/>
        </authorList>
    </citation>
    <scope>NUCLEOTIDE SEQUENCE</scope>
    <source>
        <strain evidence="4">SMH4131-1</strain>
    </source>
</reference>
<reference evidence="4" key="1">
    <citation type="journal article" date="2023" name="Mol. Phylogenet. Evol.">
        <title>Genome-scale phylogeny and comparative genomics of the fungal order Sordariales.</title>
        <authorList>
            <person name="Hensen N."/>
            <person name="Bonometti L."/>
            <person name="Westerberg I."/>
            <person name="Brannstrom I.O."/>
            <person name="Guillou S."/>
            <person name="Cros-Aarteil S."/>
            <person name="Calhoun S."/>
            <person name="Haridas S."/>
            <person name="Kuo A."/>
            <person name="Mondo S."/>
            <person name="Pangilinan J."/>
            <person name="Riley R."/>
            <person name="LaButti K."/>
            <person name="Andreopoulos B."/>
            <person name="Lipzen A."/>
            <person name="Chen C."/>
            <person name="Yan M."/>
            <person name="Daum C."/>
            <person name="Ng V."/>
            <person name="Clum A."/>
            <person name="Steindorff A."/>
            <person name="Ohm R.A."/>
            <person name="Martin F."/>
            <person name="Silar P."/>
            <person name="Natvig D.O."/>
            <person name="Lalanne C."/>
            <person name="Gautier V."/>
            <person name="Ament-Velasquez S.L."/>
            <person name="Kruys A."/>
            <person name="Hutchinson M.I."/>
            <person name="Powell A.J."/>
            <person name="Barry K."/>
            <person name="Miller A.N."/>
            <person name="Grigoriev I.V."/>
            <person name="Debuchy R."/>
            <person name="Gladieux P."/>
            <person name="Hiltunen Thoren M."/>
            <person name="Johannesson H."/>
        </authorList>
    </citation>
    <scope>NUCLEOTIDE SEQUENCE</scope>
    <source>
        <strain evidence="4">SMH4131-1</strain>
    </source>
</reference>
<feature type="non-terminal residue" evidence="4">
    <location>
        <position position="137"/>
    </location>
</feature>
<proteinExistence type="predicted"/>
<evidence type="ECO:0000256" key="3">
    <source>
        <dbReference type="PROSITE-ProRule" id="PRU00023"/>
    </source>
</evidence>
<dbReference type="GO" id="GO:0010468">
    <property type="term" value="P:regulation of gene expression"/>
    <property type="evidence" value="ECO:0007669"/>
    <property type="project" value="TreeGrafter"/>
</dbReference>
<feature type="repeat" description="ANK" evidence="3">
    <location>
        <begin position="37"/>
        <end position="70"/>
    </location>
</feature>
<keyword evidence="1" id="KW-0677">Repeat</keyword>
<organism evidence="4 5">
    <name type="scientific">Cercophora scortea</name>
    <dbReference type="NCBI Taxonomy" id="314031"/>
    <lineage>
        <taxon>Eukaryota</taxon>
        <taxon>Fungi</taxon>
        <taxon>Dikarya</taxon>
        <taxon>Ascomycota</taxon>
        <taxon>Pezizomycotina</taxon>
        <taxon>Sordariomycetes</taxon>
        <taxon>Sordariomycetidae</taxon>
        <taxon>Sordariales</taxon>
        <taxon>Lasiosphaeriaceae</taxon>
        <taxon>Cercophora</taxon>
    </lineage>
</organism>
<dbReference type="InterPro" id="IPR036770">
    <property type="entry name" value="Ankyrin_rpt-contain_sf"/>
</dbReference>
<comment type="caution">
    <text evidence="4">The sequence shown here is derived from an EMBL/GenBank/DDBJ whole genome shotgun (WGS) entry which is preliminary data.</text>
</comment>
<name>A0AAE0I539_9PEZI</name>
<protein>
    <submittedName>
        <fullName evidence="4">Ankyrin repeat-containing domain protein</fullName>
    </submittedName>
</protein>
<evidence type="ECO:0000256" key="2">
    <source>
        <dbReference type="ARBA" id="ARBA00023043"/>
    </source>
</evidence>
<dbReference type="Proteomes" id="UP001286456">
    <property type="component" value="Unassembled WGS sequence"/>
</dbReference>
<dbReference type="PANTHER" id="PTHR24124">
    <property type="entry name" value="ANKYRIN REPEAT FAMILY A"/>
    <property type="match status" value="1"/>
</dbReference>
<evidence type="ECO:0000313" key="5">
    <source>
        <dbReference type="Proteomes" id="UP001286456"/>
    </source>
</evidence>
<feature type="repeat" description="ANK" evidence="3">
    <location>
        <begin position="105"/>
        <end position="137"/>
    </location>
</feature>
<keyword evidence="5" id="KW-1185">Reference proteome</keyword>
<dbReference type="PROSITE" id="PS50088">
    <property type="entry name" value="ANK_REPEAT"/>
    <property type="match status" value="3"/>
</dbReference>
<accession>A0AAE0I539</accession>
<feature type="repeat" description="ANK" evidence="3">
    <location>
        <begin position="4"/>
        <end position="36"/>
    </location>
</feature>
<keyword evidence="2 3" id="KW-0040">ANK repeat</keyword>
<dbReference type="InterPro" id="IPR002110">
    <property type="entry name" value="Ankyrin_rpt"/>
</dbReference>
<gene>
    <name evidence="4" type="ORF">B0T19DRAFT_362601</name>
</gene>
<sequence length="137" mass="15186">MTQRKETALHWAAFYQHHGVVGILIKHNADADICDCDGKTALHKAVMREDVASVQALLKARRINVDAEDAQLWTPLRWAAAYGNHTLIEILISQGKAKVDLQDRDAYTALRWAAKNGHRQAIDALIKHGASPDVPCT</sequence>
<dbReference type="PROSITE" id="PS50297">
    <property type="entry name" value="ANK_REP_REGION"/>
    <property type="match status" value="2"/>
</dbReference>
<dbReference type="EMBL" id="JAUEPO010000007">
    <property type="protein sequence ID" value="KAK3317736.1"/>
    <property type="molecule type" value="Genomic_DNA"/>
</dbReference>
<dbReference type="Pfam" id="PF12796">
    <property type="entry name" value="Ank_2"/>
    <property type="match status" value="2"/>
</dbReference>
<evidence type="ECO:0000256" key="1">
    <source>
        <dbReference type="ARBA" id="ARBA00022737"/>
    </source>
</evidence>
<dbReference type="PANTHER" id="PTHR24124:SF14">
    <property type="entry name" value="CHROMOSOME UNDETERMINED SCAFFOLD_25, WHOLE GENOME SHOTGUN SEQUENCE"/>
    <property type="match status" value="1"/>
</dbReference>
<dbReference type="GO" id="GO:0005634">
    <property type="term" value="C:nucleus"/>
    <property type="evidence" value="ECO:0007669"/>
    <property type="project" value="TreeGrafter"/>
</dbReference>
<dbReference type="AlphaFoldDB" id="A0AAE0I539"/>
<dbReference type="SUPFAM" id="SSF48403">
    <property type="entry name" value="Ankyrin repeat"/>
    <property type="match status" value="1"/>
</dbReference>
<dbReference type="Gene3D" id="1.25.40.20">
    <property type="entry name" value="Ankyrin repeat-containing domain"/>
    <property type="match status" value="2"/>
</dbReference>